<name>A0ABQ5H454_9ASTR</name>
<accession>A0ABQ5H454</accession>
<dbReference type="Proteomes" id="UP001151760">
    <property type="component" value="Unassembled WGS sequence"/>
</dbReference>
<organism evidence="1 2">
    <name type="scientific">Tanacetum coccineum</name>
    <dbReference type="NCBI Taxonomy" id="301880"/>
    <lineage>
        <taxon>Eukaryota</taxon>
        <taxon>Viridiplantae</taxon>
        <taxon>Streptophyta</taxon>
        <taxon>Embryophyta</taxon>
        <taxon>Tracheophyta</taxon>
        <taxon>Spermatophyta</taxon>
        <taxon>Magnoliopsida</taxon>
        <taxon>eudicotyledons</taxon>
        <taxon>Gunneridae</taxon>
        <taxon>Pentapetalae</taxon>
        <taxon>asterids</taxon>
        <taxon>campanulids</taxon>
        <taxon>Asterales</taxon>
        <taxon>Asteraceae</taxon>
        <taxon>Asteroideae</taxon>
        <taxon>Anthemideae</taxon>
        <taxon>Anthemidinae</taxon>
        <taxon>Tanacetum</taxon>
    </lineage>
</organism>
<dbReference type="EMBL" id="BQNB010019187">
    <property type="protein sequence ID" value="GJT82652.1"/>
    <property type="molecule type" value="Genomic_DNA"/>
</dbReference>
<protein>
    <submittedName>
        <fullName evidence="1">Uncharacterized protein</fullName>
    </submittedName>
</protein>
<reference evidence="1" key="1">
    <citation type="journal article" date="2022" name="Int. J. Mol. Sci.">
        <title>Draft Genome of Tanacetum Coccineum: Genomic Comparison of Closely Related Tanacetum-Family Plants.</title>
        <authorList>
            <person name="Yamashiro T."/>
            <person name="Shiraishi A."/>
            <person name="Nakayama K."/>
            <person name="Satake H."/>
        </authorList>
    </citation>
    <scope>NUCLEOTIDE SEQUENCE</scope>
</reference>
<gene>
    <name evidence="1" type="ORF">Tco_1056994</name>
</gene>
<evidence type="ECO:0000313" key="2">
    <source>
        <dbReference type="Proteomes" id="UP001151760"/>
    </source>
</evidence>
<proteinExistence type="predicted"/>
<keyword evidence="2" id="KW-1185">Reference proteome</keyword>
<reference evidence="1" key="2">
    <citation type="submission" date="2022-01" db="EMBL/GenBank/DDBJ databases">
        <authorList>
            <person name="Yamashiro T."/>
            <person name="Shiraishi A."/>
            <person name="Satake H."/>
            <person name="Nakayama K."/>
        </authorList>
    </citation>
    <scope>NUCLEOTIDE SEQUENCE</scope>
</reference>
<evidence type="ECO:0000313" key="1">
    <source>
        <dbReference type="EMBL" id="GJT82652.1"/>
    </source>
</evidence>
<sequence>MAPEFWCHSISGAKLSFADVAPLFEFGTKSLTPPLPVLLEQLGHHLHMGPTAEMDYGFTYRNGLDQVVPKIRRKSFSNVQVSCSSLSRAIGVSSRVCKGKGVIAFWAGPTWLCGLATPSGLEAM</sequence>
<comment type="caution">
    <text evidence="1">The sequence shown here is derived from an EMBL/GenBank/DDBJ whole genome shotgun (WGS) entry which is preliminary data.</text>
</comment>